<organism evidence="2 3">
    <name type="scientific">Shewanella psychropiezotolerans</name>
    <dbReference type="NCBI Taxonomy" id="2593655"/>
    <lineage>
        <taxon>Bacteria</taxon>
        <taxon>Pseudomonadati</taxon>
        <taxon>Pseudomonadota</taxon>
        <taxon>Gammaproteobacteria</taxon>
        <taxon>Alteromonadales</taxon>
        <taxon>Shewanellaceae</taxon>
        <taxon>Shewanella</taxon>
    </lineage>
</organism>
<dbReference type="EMBL" id="CP041614">
    <property type="protein sequence ID" value="QDO82022.1"/>
    <property type="molecule type" value="Genomic_DNA"/>
</dbReference>
<feature type="chain" id="PRO_5047269983" evidence="1">
    <location>
        <begin position="22"/>
        <end position="145"/>
    </location>
</feature>
<evidence type="ECO:0000313" key="3">
    <source>
        <dbReference type="Proteomes" id="UP000315947"/>
    </source>
</evidence>
<evidence type="ECO:0000313" key="2">
    <source>
        <dbReference type="EMBL" id="QDO82022.1"/>
    </source>
</evidence>
<proteinExistence type="predicted"/>
<keyword evidence="3" id="KW-1185">Reference proteome</keyword>
<sequence>MKSTLMIMVLSMLFITLNSNAQDRQTEIYLYETATSVDIKISASLFGEELTFKDQKHDITIRNMGEDTFDVDAKFFRHSIESLPGSETGAEPEFAFSNQIMTSLKLVPHEKVILGGIESWSSNTQEDGTVTETQSKKVFTLERLD</sequence>
<reference evidence="2 3" key="1">
    <citation type="submission" date="2019-07" db="EMBL/GenBank/DDBJ databases">
        <title>Shewanella sp. YLB-06 whole genomic sequence.</title>
        <authorList>
            <person name="Yu L."/>
        </authorList>
    </citation>
    <scope>NUCLEOTIDE SEQUENCE [LARGE SCALE GENOMIC DNA]</scope>
    <source>
        <strain evidence="2 3">YLB-06</strain>
    </source>
</reference>
<name>A0ABX5WUH1_9GAMM</name>
<dbReference type="RefSeq" id="WP_144044415.1">
    <property type="nucleotide sequence ID" value="NZ_CP041614.1"/>
</dbReference>
<evidence type="ECO:0000256" key="1">
    <source>
        <dbReference type="SAM" id="SignalP"/>
    </source>
</evidence>
<gene>
    <name evidence="2" type="ORF">FM037_00765</name>
</gene>
<protein>
    <submittedName>
        <fullName evidence="2">Uncharacterized protein</fullName>
    </submittedName>
</protein>
<feature type="signal peptide" evidence="1">
    <location>
        <begin position="1"/>
        <end position="21"/>
    </location>
</feature>
<accession>A0ABX5WUH1</accession>
<dbReference type="Proteomes" id="UP000315947">
    <property type="component" value="Chromosome"/>
</dbReference>
<keyword evidence="1" id="KW-0732">Signal</keyword>